<keyword evidence="3" id="KW-1185">Reference proteome</keyword>
<evidence type="ECO:0000256" key="1">
    <source>
        <dbReference type="SAM" id="Phobius"/>
    </source>
</evidence>
<keyword evidence="1" id="KW-0812">Transmembrane</keyword>
<proteinExistence type="predicted"/>
<accession>A0A6N9HHT6</accession>
<comment type="caution">
    <text evidence="2">The sequence shown here is derived from an EMBL/GenBank/DDBJ whole genome shotgun (WGS) entry which is preliminary data.</text>
</comment>
<organism evidence="2 3">
    <name type="scientific">Pseudoduganella guangdongensis</name>
    <dbReference type="NCBI Taxonomy" id="2692179"/>
    <lineage>
        <taxon>Bacteria</taxon>
        <taxon>Pseudomonadati</taxon>
        <taxon>Pseudomonadota</taxon>
        <taxon>Betaproteobacteria</taxon>
        <taxon>Burkholderiales</taxon>
        <taxon>Oxalobacteraceae</taxon>
        <taxon>Telluria group</taxon>
        <taxon>Pseudoduganella</taxon>
    </lineage>
</organism>
<evidence type="ECO:0000313" key="3">
    <source>
        <dbReference type="Proteomes" id="UP000448575"/>
    </source>
</evidence>
<dbReference type="Proteomes" id="UP000448575">
    <property type="component" value="Unassembled WGS sequence"/>
</dbReference>
<dbReference type="RefSeq" id="WP_161025930.1">
    <property type="nucleotide sequence ID" value="NZ_WWCJ01000008.1"/>
</dbReference>
<evidence type="ECO:0000313" key="2">
    <source>
        <dbReference type="EMBL" id="MYN02946.1"/>
    </source>
</evidence>
<reference evidence="2 3" key="1">
    <citation type="submission" date="2019-12" db="EMBL/GenBank/DDBJ databases">
        <title>Novel species isolated from a subtropical stream in China.</title>
        <authorList>
            <person name="Lu H."/>
        </authorList>
    </citation>
    <scope>NUCLEOTIDE SEQUENCE [LARGE SCALE GENOMIC DNA]</scope>
    <source>
        <strain evidence="2 3">DS3</strain>
    </source>
</reference>
<name>A0A6N9HHT6_9BURK</name>
<feature type="transmembrane region" description="Helical" evidence="1">
    <location>
        <begin position="68"/>
        <end position="91"/>
    </location>
</feature>
<dbReference type="AlphaFoldDB" id="A0A6N9HHT6"/>
<feature type="transmembrane region" description="Helical" evidence="1">
    <location>
        <begin position="34"/>
        <end position="56"/>
    </location>
</feature>
<protein>
    <submittedName>
        <fullName evidence="2">Uncharacterized protein</fullName>
    </submittedName>
</protein>
<keyword evidence="1" id="KW-0472">Membrane</keyword>
<sequence length="134" mass="13830">MKNKLSDIFSAFALTLPLAMLAGALSLGVDSGSAILFLAATGGTLLLAWPALALRCQHGREVGRRHTFRLHLVGSLLLLPPAASVIMFRVVELPGGYAGGIVFMIMCAAGATTVLVGWLGAAITCLLGGREVAL</sequence>
<gene>
    <name evidence="2" type="ORF">GTP41_12625</name>
</gene>
<dbReference type="EMBL" id="WWCJ01000008">
    <property type="protein sequence ID" value="MYN02946.1"/>
    <property type="molecule type" value="Genomic_DNA"/>
</dbReference>
<keyword evidence="1" id="KW-1133">Transmembrane helix</keyword>
<feature type="transmembrane region" description="Helical" evidence="1">
    <location>
        <begin position="97"/>
        <end position="127"/>
    </location>
</feature>